<dbReference type="NCBIfam" id="NF038167">
    <property type="entry name" value="cyan_ocin_like"/>
    <property type="match status" value="1"/>
</dbReference>
<protein>
    <recommendedName>
        <fullName evidence="3">Bacteriocin</fullName>
    </recommendedName>
</protein>
<accession>A0A2N6KIN5</accession>
<dbReference type="InterPro" id="IPR049891">
    <property type="entry name" value="CTB"/>
</dbReference>
<dbReference type="AlphaFoldDB" id="A0A2N6KIN5"/>
<dbReference type="RefSeq" id="WP_102153154.1">
    <property type="nucleotide sequence ID" value="NZ_NMQA01000076.1"/>
</dbReference>
<dbReference type="EMBL" id="NMQA01000076">
    <property type="protein sequence ID" value="PLZ99391.1"/>
    <property type="molecule type" value="Genomic_DNA"/>
</dbReference>
<evidence type="ECO:0000313" key="1">
    <source>
        <dbReference type="EMBL" id="PLZ99391.1"/>
    </source>
</evidence>
<reference evidence="1 2" key="1">
    <citation type="submission" date="2017-07" db="EMBL/GenBank/DDBJ databases">
        <title>Genomes of Fischerella (Mastigocladus) sp. strains.</title>
        <authorList>
            <person name="Miller S.R."/>
        </authorList>
    </citation>
    <scope>NUCLEOTIDE SEQUENCE [LARGE SCALE GENOMIC DNA]</scope>
    <source>
        <strain evidence="1 2">CCMEE 5268</strain>
    </source>
</reference>
<name>A0A2N6KIN5_9CYAN</name>
<proteinExistence type="predicted"/>
<dbReference type="Proteomes" id="UP000235025">
    <property type="component" value="Unassembled WGS sequence"/>
</dbReference>
<evidence type="ECO:0008006" key="3">
    <source>
        <dbReference type="Google" id="ProtNLM"/>
    </source>
</evidence>
<organism evidence="1 2">
    <name type="scientific">Fischerella thermalis CCMEE 5268</name>
    <dbReference type="NCBI Taxonomy" id="2019662"/>
    <lineage>
        <taxon>Bacteria</taxon>
        <taxon>Bacillati</taxon>
        <taxon>Cyanobacteriota</taxon>
        <taxon>Cyanophyceae</taxon>
        <taxon>Nostocales</taxon>
        <taxon>Hapalosiphonaceae</taxon>
        <taxon>Fischerella</taxon>
    </lineage>
</organism>
<comment type="caution">
    <text evidence="1">The sequence shown here is derived from an EMBL/GenBank/DDBJ whole genome shotgun (WGS) entry which is preliminary data.</text>
</comment>
<gene>
    <name evidence="1" type="ORF">CEN50_07395</name>
</gene>
<sequence>MSNEINKMELSEQELDVVAGGASLNELAAFAAEQNSIKSSVAATPFGAFSETDIQELEIASVVQKQIEV</sequence>
<evidence type="ECO:0000313" key="2">
    <source>
        <dbReference type="Proteomes" id="UP000235025"/>
    </source>
</evidence>